<comment type="caution">
    <text evidence="12">Lacks conserved residue(s) required for the propagation of feature annotation.</text>
</comment>
<dbReference type="GO" id="GO:0071555">
    <property type="term" value="P:cell wall organization"/>
    <property type="evidence" value="ECO:0007669"/>
    <property type="project" value="UniProtKB-KW"/>
</dbReference>
<comment type="subcellular location">
    <subcellularLocation>
        <location evidence="1 12">Cytoplasm</location>
    </subcellularLocation>
</comment>
<accession>A0A7V4U017</accession>
<feature type="binding site" evidence="12">
    <location>
        <begin position="22"/>
        <end position="23"/>
    </location>
    <ligand>
        <name>phosphoenolpyruvate</name>
        <dbReference type="ChEBI" id="CHEBI:58702"/>
    </ligand>
</feature>
<comment type="catalytic activity">
    <reaction evidence="11 12">
        <text>phosphoenolpyruvate + UDP-N-acetyl-alpha-D-glucosamine = UDP-N-acetyl-3-O-(1-carboxyvinyl)-alpha-D-glucosamine + phosphate</text>
        <dbReference type="Rhea" id="RHEA:18681"/>
        <dbReference type="ChEBI" id="CHEBI:43474"/>
        <dbReference type="ChEBI" id="CHEBI:57705"/>
        <dbReference type="ChEBI" id="CHEBI:58702"/>
        <dbReference type="ChEBI" id="CHEBI:68483"/>
        <dbReference type="EC" id="2.5.1.7"/>
    </reaction>
</comment>
<keyword evidence="3 12" id="KW-0963">Cytoplasm</keyword>
<dbReference type="NCBIfam" id="TIGR01072">
    <property type="entry name" value="murA"/>
    <property type="match status" value="1"/>
</dbReference>
<feature type="binding site" evidence="12">
    <location>
        <position position="306"/>
    </location>
    <ligand>
        <name>UDP-N-acetyl-alpha-D-glucosamine</name>
        <dbReference type="ChEBI" id="CHEBI:57705"/>
    </ligand>
</feature>
<dbReference type="HAMAP" id="MF_00111">
    <property type="entry name" value="MurA"/>
    <property type="match status" value="1"/>
</dbReference>
<dbReference type="GO" id="GO:0009252">
    <property type="term" value="P:peptidoglycan biosynthetic process"/>
    <property type="evidence" value="ECO:0007669"/>
    <property type="project" value="UniProtKB-UniRule"/>
</dbReference>
<dbReference type="PANTHER" id="PTHR43783">
    <property type="entry name" value="UDP-N-ACETYLGLUCOSAMINE 1-CARBOXYVINYLTRANSFERASE"/>
    <property type="match status" value="1"/>
</dbReference>
<proteinExistence type="inferred from homology"/>
<organism evidence="14">
    <name type="scientific">Caldithrix abyssi</name>
    <dbReference type="NCBI Taxonomy" id="187145"/>
    <lineage>
        <taxon>Bacteria</taxon>
        <taxon>Pseudomonadati</taxon>
        <taxon>Calditrichota</taxon>
        <taxon>Calditrichia</taxon>
        <taxon>Calditrichales</taxon>
        <taxon>Calditrichaceae</taxon>
        <taxon>Caldithrix</taxon>
    </lineage>
</organism>
<evidence type="ECO:0000256" key="8">
    <source>
        <dbReference type="ARBA" id="ARBA00023306"/>
    </source>
</evidence>
<gene>
    <name evidence="12 14" type="primary">murA</name>
    <name evidence="14" type="ORF">ENK44_07210</name>
</gene>
<evidence type="ECO:0000256" key="7">
    <source>
        <dbReference type="ARBA" id="ARBA00022984"/>
    </source>
</evidence>
<protein>
    <recommendedName>
        <fullName evidence="12">UDP-N-acetylglucosamine 1-carboxyvinyltransferase</fullName>
        <ecNumber evidence="12">2.5.1.7</ecNumber>
    </recommendedName>
    <alternativeName>
        <fullName evidence="12">Enoylpyruvate transferase</fullName>
    </alternativeName>
    <alternativeName>
        <fullName evidence="12">UDP-N-acetylglucosamine enolpyruvyl transferase</fullName>
        <shortName evidence="12">EPT</shortName>
    </alternativeName>
</protein>
<dbReference type="EC" id="2.5.1.7" evidence="12"/>
<keyword evidence="7 12" id="KW-0573">Peptidoglycan synthesis</keyword>
<comment type="function">
    <text evidence="12">Cell wall formation. Adds enolpyruvyl to UDP-N-acetylglucosamine.</text>
</comment>
<dbReference type="GO" id="GO:0008760">
    <property type="term" value="F:UDP-N-acetylglucosamine 1-carboxyvinyltransferase activity"/>
    <property type="evidence" value="ECO:0007669"/>
    <property type="project" value="UniProtKB-UniRule"/>
</dbReference>
<dbReference type="InterPro" id="IPR005750">
    <property type="entry name" value="UDP_GlcNAc_COvinyl_MurA"/>
</dbReference>
<dbReference type="GO" id="GO:0051301">
    <property type="term" value="P:cell division"/>
    <property type="evidence" value="ECO:0007669"/>
    <property type="project" value="UniProtKB-KW"/>
</dbReference>
<evidence type="ECO:0000256" key="10">
    <source>
        <dbReference type="ARBA" id="ARBA00038367"/>
    </source>
</evidence>
<dbReference type="GO" id="GO:0005737">
    <property type="term" value="C:cytoplasm"/>
    <property type="evidence" value="ECO:0007669"/>
    <property type="project" value="UniProtKB-SubCell"/>
</dbReference>
<comment type="pathway">
    <text evidence="2 12">Cell wall biogenesis; peptidoglycan biosynthesis.</text>
</comment>
<feature type="binding site" evidence="12">
    <location>
        <position position="328"/>
    </location>
    <ligand>
        <name>UDP-N-acetyl-alpha-D-glucosamine</name>
        <dbReference type="ChEBI" id="CHEBI:57705"/>
    </ligand>
</feature>
<dbReference type="SUPFAM" id="SSF55205">
    <property type="entry name" value="EPT/RTPC-like"/>
    <property type="match status" value="1"/>
</dbReference>
<dbReference type="Pfam" id="PF00275">
    <property type="entry name" value="EPSP_synthase"/>
    <property type="match status" value="1"/>
</dbReference>
<dbReference type="InterPro" id="IPR001986">
    <property type="entry name" value="Enolpyruvate_Tfrase_dom"/>
</dbReference>
<feature type="binding site" evidence="12">
    <location>
        <position position="92"/>
    </location>
    <ligand>
        <name>UDP-N-acetyl-alpha-D-glucosamine</name>
        <dbReference type="ChEBI" id="CHEBI:57705"/>
    </ligand>
</feature>
<dbReference type="GO" id="GO:0008360">
    <property type="term" value="P:regulation of cell shape"/>
    <property type="evidence" value="ECO:0007669"/>
    <property type="project" value="UniProtKB-KW"/>
</dbReference>
<dbReference type="Gene3D" id="3.65.10.10">
    <property type="entry name" value="Enolpyruvate transferase domain"/>
    <property type="match status" value="2"/>
</dbReference>
<evidence type="ECO:0000256" key="12">
    <source>
        <dbReference type="HAMAP-Rule" id="MF_00111"/>
    </source>
</evidence>
<keyword evidence="9 12" id="KW-0961">Cell wall biogenesis/degradation</keyword>
<dbReference type="CDD" id="cd01555">
    <property type="entry name" value="UdpNAET"/>
    <property type="match status" value="1"/>
</dbReference>
<keyword evidence="5 12" id="KW-0808">Transferase</keyword>
<evidence type="ECO:0000256" key="9">
    <source>
        <dbReference type="ARBA" id="ARBA00023316"/>
    </source>
</evidence>
<evidence type="ECO:0000256" key="2">
    <source>
        <dbReference type="ARBA" id="ARBA00004752"/>
    </source>
</evidence>
<dbReference type="Proteomes" id="UP000885779">
    <property type="component" value="Unassembled WGS sequence"/>
</dbReference>
<evidence type="ECO:0000259" key="13">
    <source>
        <dbReference type="Pfam" id="PF00275"/>
    </source>
</evidence>
<keyword evidence="12" id="KW-0670">Pyruvate</keyword>
<dbReference type="InterPro" id="IPR013792">
    <property type="entry name" value="RNA3'P_cycl/enolpyr_Trfase_a/b"/>
</dbReference>
<evidence type="ECO:0000256" key="6">
    <source>
        <dbReference type="ARBA" id="ARBA00022960"/>
    </source>
</evidence>
<evidence type="ECO:0000256" key="1">
    <source>
        <dbReference type="ARBA" id="ARBA00004496"/>
    </source>
</evidence>
<dbReference type="InterPro" id="IPR036968">
    <property type="entry name" value="Enolpyruvate_Tfrase_sf"/>
</dbReference>
<sequence length="419" mass="45646">MAKFIIEGGYKLSGRIKVAGNKNAALPIIAATVLTDETCCLYNVPEIKDVHIMLHILKDLGKQIEREGPNSYIVSGTVNKTRLNMELAGKLRASILFLSGLLARFGEAEFPPPGGCVIGRRNLDGHFTVVENFGGEIEIKDDRFRAVSPKPRPASIFLLEASVTATENALLLAAAADGETVIENAASEPHIADLIDVLEKMGAQIEGRGSNFLRIKGQRSLHGFTHSVAADHIEAGTFAIAAACTSSDLEITGVNRDHLRVIVHYLKQMNVDVSYTDNTTLRVRPAQLSARQKKIQTGLWPGFPTDLMSPMIVLATQARGMVLFQDWMYESRMFFVDKLIVMGAEIIQCDPHRVVVSGPARLRSQKLSSPDIRAGIALVIAALAAQGQSIIEHAELIDRGYEDIVQRFGAIGANISRNN</sequence>
<keyword evidence="6 12" id="KW-0133">Cell shape</keyword>
<evidence type="ECO:0000256" key="4">
    <source>
        <dbReference type="ARBA" id="ARBA00022618"/>
    </source>
</evidence>
<dbReference type="NCBIfam" id="NF006873">
    <property type="entry name" value="PRK09369.1"/>
    <property type="match status" value="1"/>
</dbReference>
<dbReference type="UniPathway" id="UPA00219"/>
<evidence type="ECO:0000256" key="5">
    <source>
        <dbReference type="ARBA" id="ARBA00022679"/>
    </source>
</evidence>
<keyword evidence="4 12" id="KW-0132">Cell division</keyword>
<dbReference type="InterPro" id="IPR050068">
    <property type="entry name" value="MurA_subfamily"/>
</dbReference>
<comment type="similarity">
    <text evidence="10 12">Belongs to the EPSP synthase family. MurA subfamily.</text>
</comment>
<keyword evidence="8 12" id="KW-0131">Cell cycle</keyword>
<evidence type="ECO:0000313" key="14">
    <source>
        <dbReference type="EMBL" id="HGY55469.1"/>
    </source>
</evidence>
<evidence type="ECO:0000256" key="11">
    <source>
        <dbReference type="ARBA" id="ARBA00047527"/>
    </source>
</evidence>
<name>A0A7V4U017_CALAY</name>
<feature type="domain" description="Enolpyruvate transferase" evidence="13">
    <location>
        <begin position="7"/>
        <end position="407"/>
    </location>
</feature>
<feature type="modified residue" description="2-(S-cysteinyl)pyruvic acid O-phosphothioketal" evidence="12">
    <location>
        <position position="116"/>
    </location>
</feature>
<reference evidence="14" key="1">
    <citation type="journal article" date="2020" name="mSystems">
        <title>Genome- and Community-Level Interaction Insights into Carbon Utilization and Element Cycling Functions of Hydrothermarchaeota in Hydrothermal Sediment.</title>
        <authorList>
            <person name="Zhou Z."/>
            <person name="Liu Y."/>
            <person name="Xu W."/>
            <person name="Pan J."/>
            <person name="Luo Z.H."/>
            <person name="Li M."/>
        </authorList>
    </citation>
    <scope>NUCLEOTIDE SEQUENCE [LARGE SCALE GENOMIC DNA]</scope>
    <source>
        <strain evidence="14">HyVt-577</strain>
    </source>
</reference>
<dbReference type="GO" id="GO:0019277">
    <property type="term" value="P:UDP-N-acetylgalactosamine biosynthetic process"/>
    <property type="evidence" value="ECO:0007669"/>
    <property type="project" value="InterPro"/>
</dbReference>
<dbReference type="PANTHER" id="PTHR43783:SF1">
    <property type="entry name" value="UDP-N-ACETYLGLUCOSAMINE 1-CARBOXYVINYLTRANSFERASE"/>
    <property type="match status" value="1"/>
</dbReference>
<dbReference type="EMBL" id="DRQG01000067">
    <property type="protein sequence ID" value="HGY55469.1"/>
    <property type="molecule type" value="Genomic_DNA"/>
</dbReference>
<comment type="caution">
    <text evidence="14">The sequence shown here is derived from an EMBL/GenBank/DDBJ whole genome shotgun (WGS) entry which is preliminary data.</text>
</comment>
<feature type="active site" description="Proton donor" evidence="12">
    <location>
        <position position="116"/>
    </location>
</feature>
<dbReference type="AlphaFoldDB" id="A0A7V4U017"/>
<evidence type="ECO:0000256" key="3">
    <source>
        <dbReference type="ARBA" id="ARBA00022490"/>
    </source>
</evidence>